<dbReference type="GO" id="GO:0008360">
    <property type="term" value="P:regulation of cell shape"/>
    <property type="evidence" value="ECO:0007669"/>
    <property type="project" value="UniProtKB-KW"/>
</dbReference>
<evidence type="ECO:0000259" key="10">
    <source>
        <dbReference type="Pfam" id="PF08245"/>
    </source>
</evidence>
<comment type="caution">
    <text evidence="11">The sequence shown here is derived from an EMBL/GenBank/DDBJ whole genome shotgun (WGS) entry which is preliminary data.</text>
</comment>
<evidence type="ECO:0000256" key="4">
    <source>
        <dbReference type="ARBA" id="ARBA00022598"/>
    </source>
</evidence>
<keyword evidence="7 8" id="KW-0132">Cell division</keyword>
<accession>A0A2D0NBS7</accession>
<keyword evidence="7 8" id="KW-0573">Peptidoglycan synthesis</keyword>
<evidence type="ECO:0000313" key="12">
    <source>
        <dbReference type="Proteomes" id="UP000223913"/>
    </source>
</evidence>
<keyword evidence="7 8" id="KW-0131">Cell cycle</keyword>
<dbReference type="GO" id="GO:0071555">
    <property type="term" value="P:cell wall organization"/>
    <property type="evidence" value="ECO:0007669"/>
    <property type="project" value="UniProtKB-KW"/>
</dbReference>
<keyword evidence="3 7" id="KW-0963">Cytoplasm</keyword>
<keyword evidence="4 7" id="KW-0436">Ligase</keyword>
<dbReference type="Pfam" id="PF21377">
    <property type="entry name" value="MurD_N"/>
    <property type="match status" value="1"/>
</dbReference>
<dbReference type="PANTHER" id="PTHR43692:SF1">
    <property type="entry name" value="UDP-N-ACETYLMURAMOYLALANINE--D-GLUTAMATE LIGASE"/>
    <property type="match status" value="1"/>
</dbReference>
<dbReference type="GO" id="GO:0005737">
    <property type="term" value="C:cytoplasm"/>
    <property type="evidence" value="ECO:0007669"/>
    <property type="project" value="UniProtKB-SubCell"/>
</dbReference>
<dbReference type="Proteomes" id="UP000223913">
    <property type="component" value="Unassembled WGS sequence"/>
</dbReference>
<dbReference type="Gene3D" id="3.90.190.20">
    <property type="entry name" value="Mur ligase, C-terminal domain"/>
    <property type="match status" value="1"/>
</dbReference>
<dbReference type="OrthoDB" id="9809796at2"/>
<dbReference type="UniPathway" id="UPA00219"/>
<dbReference type="GO" id="GO:0051301">
    <property type="term" value="P:cell division"/>
    <property type="evidence" value="ECO:0007669"/>
    <property type="project" value="UniProtKB-KW"/>
</dbReference>
<dbReference type="Gene3D" id="3.40.50.720">
    <property type="entry name" value="NAD(P)-binding Rossmann-like Domain"/>
    <property type="match status" value="1"/>
</dbReference>
<dbReference type="EMBL" id="PDUD01000022">
    <property type="protein sequence ID" value="PHN05223.1"/>
    <property type="molecule type" value="Genomic_DNA"/>
</dbReference>
<name>A0A2D0NBS7_FLAN2</name>
<comment type="catalytic activity">
    <reaction evidence="7 8">
        <text>UDP-N-acetyl-alpha-D-muramoyl-L-alanine + D-glutamate + ATP = UDP-N-acetyl-alpha-D-muramoyl-L-alanyl-D-glutamate + ADP + phosphate + H(+)</text>
        <dbReference type="Rhea" id="RHEA:16429"/>
        <dbReference type="ChEBI" id="CHEBI:15378"/>
        <dbReference type="ChEBI" id="CHEBI:29986"/>
        <dbReference type="ChEBI" id="CHEBI:30616"/>
        <dbReference type="ChEBI" id="CHEBI:43474"/>
        <dbReference type="ChEBI" id="CHEBI:83898"/>
        <dbReference type="ChEBI" id="CHEBI:83900"/>
        <dbReference type="ChEBI" id="CHEBI:456216"/>
        <dbReference type="EC" id="6.3.2.9"/>
    </reaction>
</comment>
<keyword evidence="7 8" id="KW-0133">Cell shape</keyword>
<dbReference type="EC" id="6.3.2.9" evidence="7 8"/>
<evidence type="ECO:0000256" key="1">
    <source>
        <dbReference type="ARBA" id="ARBA00004496"/>
    </source>
</evidence>
<protein>
    <recommendedName>
        <fullName evidence="7 8">UDP-N-acetylmuramoylalanine--D-glutamate ligase</fullName>
        <ecNumber evidence="7 8">6.3.2.9</ecNumber>
    </recommendedName>
    <alternativeName>
        <fullName evidence="7">D-glutamic acid-adding enzyme</fullName>
    </alternativeName>
    <alternativeName>
        <fullName evidence="7">UDP-N-acetylmuramoyl-L-alanyl-D-glutamate synthetase</fullName>
    </alternativeName>
</protein>
<comment type="function">
    <text evidence="7 8">Cell wall formation. Catalyzes the addition of glutamate to the nucleotide precursor UDP-N-acetylmuramoyl-L-alanine (UMA).</text>
</comment>
<comment type="similarity">
    <text evidence="7">Belongs to the MurCDEF family.</text>
</comment>
<dbReference type="AlphaFoldDB" id="A0A2D0NBS7"/>
<evidence type="ECO:0000256" key="3">
    <source>
        <dbReference type="ARBA" id="ARBA00022490"/>
    </source>
</evidence>
<dbReference type="InterPro" id="IPR005762">
    <property type="entry name" value="MurD"/>
</dbReference>
<dbReference type="SUPFAM" id="SSF51984">
    <property type="entry name" value="MurCD N-terminal domain"/>
    <property type="match status" value="1"/>
</dbReference>
<organism evidence="11 12">
    <name type="scientific">Flavilitoribacter nigricans (strain ATCC 23147 / DSM 23189 / NBRC 102662 / NCIMB 1420 / SS-2)</name>
    <name type="common">Lewinella nigricans</name>
    <dbReference type="NCBI Taxonomy" id="1122177"/>
    <lineage>
        <taxon>Bacteria</taxon>
        <taxon>Pseudomonadati</taxon>
        <taxon>Bacteroidota</taxon>
        <taxon>Saprospiria</taxon>
        <taxon>Saprospirales</taxon>
        <taxon>Lewinellaceae</taxon>
        <taxon>Flavilitoribacter</taxon>
    </lineage>
</organism>
<evidence type="ECO:0000256" key="8">
    <source>
        <dbReference type="RuleBase" id="RU003664"/>
    </source>
</evidence>
<evidence type="ECO:0000256" key="2">
    <source>
        <dbReference type="ARBA" id="ARBA00004752"/>
    </source>
</evidence>
<proteinExistence type="inferred from homology"/>
<comment type="subcellular location">
    <subcellularLocation>
        <location evidence="1 7 8">Cytoplasm</location>
    </subcellularLocation>
</comment>
<dbReference type="PANTHER" id="PTHR43692">
    <property type="entry name" value="UDP-N-ACETYLMURAMOYLALANINE--D-GLUTAMATE LIGASE"/>
    <property type="match status" value="1"/>
</dbReference>
<dbReference type="InterPro" id="IPR036565">
    <property type="entry name" value="Mur-like_cat_sf"/>
</dbReference>
<feature type="binding site" evidence="7">
    <location>
        <begin position="108"/>
        <end position="114"/>
    </location>
    <ligand>
        <name>ATP</name>
        <dbReference type="ChEBI" id="CHEBI:30616"/>
    </ligand>
</feature>
<dbReference type="Pfam" id="PF08245">
    <property type="entry name" value="Mur_ligase_M"/>
    <property type="match status" value="1"/>
</dbReference>
<keyword evidence="6 7" id="KW-0067">ATP-binding</keyword>
<dbReference type="GO" id="GO:0008764">
    <property type="term" value="F:UDP-N-acetylmuramoylalanine-D-glutamate ligase activity"/>
    <property type="evidence" value="ECO:0007669"/>
    <property type="project" value="UniProtKB-UniRule"/>
</dbReference>
<dbReference type="HAMAP" id="MF_00639">
    <property type="entry name" value="MurD"/>
    <property type="match status" value="1"/>
</dbReference>
<dbReference type="Gene3D" id="3.40.1190.10">
    <property type="entry name" value="Mur-like, catalytic domain"/>
    <property type="match status" value="1"/>
</dbReference>
<evidence type="ECO:0000256" key="6">
    <source>
        <dbReference type="ARBA" id="ARBA00022840"/>
    </source>
</evidence>
<comment type="pathway">
    <text evidence="2 7 8">Cell wall biogenesis; peptidoglycan biosynthesis.</text>
</comment>
<dbReference type="GO" id="GO:0009252">
    <property type="term" value="P:peptidoglycan biosynthetic process"/>
    <property type="evidence" value="ECO:0007669"/>
    <property type="project" value="UniProtKB-UniRule"/>
</dbReference>
<dbReference type="SUPFAM" id="SSF53244">
    <property type="entry name" value="MurD-like peptide ligases, peptide-binding domain"/>
    <property type="match status" value="1"/>
</dbReference>
<reference evidence="11 12" key="1">
    <citation type="submission" date="2017-10" db="EMBL/GenBank/DDBJ databases">
        <title>The draft genome sequence of Lewinella nigricans NBRC 102662.</title>
        <authorList>
            <person name="Wang K."/>
        </authorList>
    </citation>
    <scope>NUCLEOTIDE SEQUENCE [LARGE SCALE GENOMIC DNA]</scope>
    <source>
        <strain evidence="11 12">NBRC 102662</strain>
    </source>
</reference>
<evidence type="ECO:0000259" key="9">
    <source>
        <dbReference type="Pfam" id="PF02875"/>
    </source>
</evidence>
<dbReference type="GO" id="GO:0005524">
    <property type="term" value="F:ATP binding"/>
    <property type="evidence" value="ECO:0007669"/>
    <property type="project" value="UniProtKB-UniRule"/>
</dbReference>
<dbReference type="SUPFAM" id="SSF53623">
    <property type="entry name" value="MurD-like peptide ligases, catalytic domain"/>
    <property type="match status" value="1"/>
</dbReference>
<gene>
    <name evidence="7 11" type="primary">murD</name>
    <name evidence="11" type="ORF">CRP01_17035</name>
</gene>
<evidence type="ECO:0000256" key="7">
    <source>
        <dbReference type="HAMAP-Rule" id="MF_00639"/>
    </source>
</evidence>
<evidence type="ECO:0000313" key="11">
    <source>
        <dbReference type="EMBL" id="PHN05223.1"/>
    </source>
</evidence>
<feature type="domain" description="Mur ligase central" evidence="10">
    <location>
        <begin position="106"/>
        <end position="273"/>
    </location>
</feature>
<dbReference type="InterPro" id="IPR013221">
    <property type="entry name" value="Mur_ligase_cen"/>
</dbReference>
<keyword evidence="5 7" id="KW-0547">Nucleotide-binding</keyword>
<dbReference type="Pfam" id="PF02875">
    <property type="entry name" value="Mur_ligase_C"/>
    <property type="match status" value="1"/>
</dbReference>
<dbReference type="InterPro" id="IPR036615">
    <property type="entry name" value="Mur_ligase_C_dom_sf"/>
</dbReference>
<dbReference type="NCBIfam" id="TIGR01087">
    <property type="entry name" value="murD"/>
    <property type="match status" value="1"/>
</dbReference>
<keyword evidence="12" id="KW-1185">Reference proteome</keyword>
<dbReference type="RefSeq" id="WP_099151276.1">
    <property type="nucleotide sequence ID" value="NZ_PDUD01000022.1"/>
</dbReference>
<dbReference type="InterPro" id="IPR004101">
    <property type="entry name" value="Mur_ligase_C"/>
</dbReference>
<keyword evidence="7 8" id="KW-0961">Cell wall biogenesis/degradation</keyword>
<feature type="domain" description="Mur ligase C-terminal" evidence="9">
    <location>
        <begin position="296"/>
        <end position="409"/>
    </location>
</feature>
<evidence type="ECO:0000256" key="5">
    <source>
        <dbReference type="ARBA" id="ARBA00022741"/>
    </source>
</evidence>
<sequence length="433" mass="47684">MRVVILGSGESGVGAAILAQKQEFTVFVSDRGNIQEKYKAELESRGIPYEEGRHTEEKILSADEVVKSPGIPDTVPLVQQLLRQGTPVISEIEFAARYSRGTFIGITGSNGKTTTSTLSWHLLKGGGLDVTLAGNVGRSFAWQVAEADTPYYVLELSSFQLDGIRAFRPKVAMLLNITPDHLDRYDYKFENYIRSKFRIGLNQEPSDHFLYNGDDPNIGQYLEELAGPAQRIAIDREQIEGSLLKIDNHQYDLAPTALRGRHNAMNALFAIRLARLFGIDPEVIQAGLESFEAVEHRLERVAIIDGVEYINDSKATNVDAVFYALEAMERPVIWVVGGQDKGNDYEPLLPLVRDKVKGIVCMGVDNSKIIAAFGALDKPTVETGSASEAVQAAAEMSGEGDIVLLSPACASFDLFKNYVERGRLFKQAVLELQ</sequence>